<keyword evidence="6" id="KW-1185">Reference proteome</keyword>
<evidence type="ECO:0000256" key="2">
    <source>
        <dbReference type="SAM" id="MobiDB-lite"/>
    </source>
</evidence>
<feature type="region of interest" description="Disordered" evidence="2">
    <location>
        <begin position="1"/>
        <end position="20"/>
    </location>
</feature>
<dbReference type="GeneID" id="37008397"/>
<dbReference type="EMBL" id="PKFO01000010">
    <property type="protein sequence ID" value="PVH23332.1"/>
    <property type="molecule type" value="Genomic_DNA"/>
</dbReference>
<accession>A0A2V1AZQ0</accession>
<dbReference type="InterPro" id="IPR050729">
    <property type="entry name" value="Rho-GAP"/>
</dbReference>
<dbReference type="PROSITE" id="PS50003">
    <property type="entry name" value="PH_DOMAIN"/>
    <property type="match status" value="1"/>
</dbReference>
<evidence type="ECO:0000313" key="6">
    <source>
        <dbReference type="Proteomes" id="UP000244309"/>
    </source>
</evidence>
<dbReference type="Gene3D" id="1.10.555.10">
    <property type="entry name" value="Rho GTPase activation protein"/>
    <property type="match status" value="1"/>
</dbReference>
<dbReference type="STRING" id="45357.A0A2V1AZQ0"/>
<dbReference type="RefSeq" id="XP_025344272.1">
    <property type="nucleotide sequence ID" value="XM_025486722.1"/>
</dbReference>
<evidence type="ECO:0000313" key="5">
    <source>
        <dbReference type="EMBL" id="PVH23332.1"/>
    </source>
</evidence>
<dbReference type="GO" id="GO:0005096">
    <property type="term" value="F:GTPase activator activity"/>
    <property type="evidence" value="ECO:0007669"/>
    <property type="project" value="UniProtKB-KW"/>
</dbReference>
<evidence type="ECO:0008006" key="7">
    <source>
        <dbReference type="Google" id="ProtNLM"/>
    </source>
</evidence>
<feature type="domain" description="PH" evidence="3">
    <location>
        <begin position="1"/>
        <end position="69"/>
    </location>
</feature>
<dbReference type="Proteomes" id="UP000244309">
    <property type="component" value="Unassembled WGS sequence"/>
</dbReference>
<feature type="compositionally biased region" description="Polar residues" evidence="2">
    <location>
        <begin position="7"/>
        <end position="19"/>
    </location>
</feature>
<dbReference type="InterPro" id="IPR008936">
    <property type="entry name" value="Rho_GTPase_activation_prot"/>
</dbReference>
<dbReference type="SUPFAM" id="SSF48350">
    <property type="entry name" value="GTPase activation domain, GAP"/>
    <property type="match status" value="1"/>
</dbReference>
<dbReference type="SUPFAM" id="SSF50729">
    <property type="entry name" value="PH domain-like"/>
    <property type="match status" value="1"/>
</dbReference>
<name>A0A2V1AZQ0_9ASCO</name>
<gene>
    <name evidence="5" type="ORF">CXQ85_003066</name>
</gene>
<evidence type="ECO:0000259" key="3">
    <source>
        <dbReference type="PROSITE" id="PS50003"/>
    </source>
</evidence>
<dbReference type="OrthoDB" id="185175at2759"/>
<dbReference type="GO" id="GO:0005938">
    <property type="term" value="C:cell cortex"/>
    <property type="evidence" value="ECO:0007669"/>
    <property type="project" value="UniProtKB-ARBA"/>
</dbReference>
<feature type="domain" description="Rho-GAP" evidence="4">
    <location>
        <begin position="179"/>
        <end position="383"/>
    </location>
</feature>
<dbReference type="VEuPathDB" id="FungiDB:CXQ85_003066"/>
<dbReference type="AlphaFoldDB" id="A0A2V1AZQ0"/>
<evidence type="ECO:0000259" key="4">
    <source>
        <dbReference type="PROSITE" id="PS50238"/>
    </source>
</evidence>
<protein>
    <recommendedName>
        <fullName evidence="7">Rho-GAP domain-containing protein</fullName>
    </recommendedName>
</protein>
<dbReference type="PANTHER" id="PTHR23176">
    <property type="entry name" value="RHO/RAC/CDC GTPASE-ACTIVATING PROTEIN"/>
    <property type="match status" value="1"/>
</dbReference>
<dbReference type="PROSITE" id="PS50238">
    <property type="entry name" value="RHOGAP"/>
    <property type="match status" value="1"/>
</dbReference>
<dbReference type="GO" id="GO:0005933">
    <property type="term" value="C:cellular bud"/>
    <property type="evidence" value="ECO:0007669"/>
    <property type="project" value="UniProtKB-ARBA"/>
</dbReference>
<organism evidence="5 6">
    <name type="scientific">Candidozyma haemuli</name>
    <dbReference type="NCBI Taxonomy" id="45357"/>
    <lineage>
        <taxon>Eukaryota</taxon>
        <taxon>Fungi</taxon>
        <taxon>Dikarya</taxon>
        <taxon>Ascomycota</taxon>
        <taxon>Saccharomycotina</taxon>
        <taxon>Pichiomycetes</taxon>
        <taxon>Metschnikowiaceae</taxon>
        <taxon>Candidozyma</taxon>
    </lineage>
</organism>
<proteinExistence type="predicted"/>
<dbReference type="InterPro" id="IPR000198">
    <property type="entry name" value="RhoGAP_dom"/>
</dbReference>
<evidence type="ECO:0000256" key="1">
    <source>
        <dbReference type="ARBA" id="ARBA00022468"/>
    </source>
</evidence>
<sequence>MIEQVRLQGSQIGRQSTDNVAEEKGYRHAFLILEAPKNKISSSTQKHFFCAESDKERDEWVNAMVEYTENDPIKASKSYPEAVEQRKPPKPQEASLLKQNALNKEEEQLKDPKDVKKLRKRSLFPFRYKGQSYDTDDDSGCTPEADLGGSLTLESHLASMDLTHDRFTPVFGNNLTEAVSLSSKVLDGKQIPTVCFRCIDYLSRTGAIYEEGIFRLSGSASTIRLIKDQFNRELDVNLFDHHLKPDIHTVAGLFKTYLRELPSSIFGENEYVLLQRIISDDKGIMSKSQLAIQIRNFINHDVSKSPVNYDFCFTVFRLLKAVVDQSSTNLMTLKNICIVFVPTLRVSLDILSLCITDFDCIFMNGRPMDDDKREPLDLQIPSF</sequence>
<dbReference type="GO" id="GO:0007165">
    <property type="term" value="P:signal transduction"/>
    <property type="evidence" value="ECO:0007669"/>
    <property type="project" value="InterPro"/>
</dbReference>
<reference evidence="5 6" key="1">
    <citation type="submission" date="2017-12" db="EMBL/GenBank/DDBJ databases">
        <title>Genome Sequence of a Multidrug-Resistant Candida haemulonii Isolate from a Patient with Chronic Leg Ulcers in Israel.</title>
        <authorList>
            <person name="Chow N.A."/>
            <person name="Gade L."/>
            <person name="Batra D."/>
            <person name="Rowe L.A."/>
            <person name="Ben-Ami R."/>
            <person name="Loparev V.N."/>
            <person name="Litvintseva A.P."/>
        </authorList>
    </citation>
    <scope>NUCLEOTIDE SEQUENCE [LARGE SCALE GENOMIC DNA]</scope>
    <source>
        <strain evidence="5 6">B11899</strain>
    </source>
</reference>
<dbReference type="SMART" id="SM00324">
    <property type="entry name" value="RhoGAP"/>
    <property type="match status" value="1"/>
</dbReference>
<dbReference type="InterPro" id="IPR011993">
    <property type="entry name" value="PH-like_dom_sf"/>
</dbReference>
<dbReference type="Pfam" id="PF00620">
    <property type="entry name" value="RhoGAP"/>
    <property type="match status" value="1"/>
</dbReference>
<dbReference type="Gene3D" id="2.30.29.30">
    <property type="entry name" value="Pleckstrin-homology domain (PH domain)/Phosphotyrosine-binding domain (PTB)"/>
    <property type="match status" value="1"/>
</dbReference>
<keyword evidence="1" id="KW-0343">GTPase activation</keyword>
<comment type="caution">
    <text evidence="5">The sequence shown here is derived from an EMBL/GenBank/DDBJ whole genome shotgun (WGS) entry which is preliminary data.</text>
</comment>
<dbReference type="PANTHER" id="PTHR23176:SF129">
    <property type="entry name" value="RHO GTPASE ACTIVATING PROTEIN AT 16F, ISOFORM E-RELATED"/>
    <property type="match status" value="1"/>
</dbReference>
<dbReference type="InterPro" id="IPR001849">
    <property type="entry name" value="PH_domain"/>
</dbReference>